<keyword evidence="4" id="KW-0325">Glycoprotein</keyword>
<evidence type="ECO:0000256" key="4">
    <source>
        <dbReference type="ARBA" id="ARBA00023180"/>
    </source>
</evidence>
<feature type="chain" id="PRO_5025637223" evidence="6">
    <location>
        <begin position="22"/>
        <end position="123"/>
    </location>
</feature>
<dbReference type="Gene3D" id="3.40.1620.60">
    <property type="match status" value="1"/>
</dbReference>
<evidence type="ECO:0000256" key="2">
    <source>
        <dbReference type="ARBA" id="ARBA00022525"/>
    </source>
</evidence>
<sequence>MQLTLFVVIVAFVHFSCEVLSVSSPNFYGELESLLPECKTNLKTQMGQKCSEHLYQPRLLEVKLSECEFKCGDNHNNGKTMGTHGQSFILKDGTPCGPNKICIDGKCIPRCSMPFVKLLKGIK</sequence>
<evidence type="ECO:0000256" key="5">
    <source>
        <dbReference type="ARBA" id="ARBA00034321"/>
    </source>
</evidence>
<dbReference type="InterPro" id="IPR021971">
    <property type="entry name" value="Salp15"/>
</dbReference>
<comment type="subcellular location">
    <subcellularLocation>
        <location evidence="1">Secreted</location>
    </subcellularLocation>
</comment>
<organism evidence="7">
    <name type="scientific">Ixodes ricinus</name>
    <name type="common">Common tick</name>
    <name type="synonym">Acarus ricinus</name>
    <dbReference type="NCBI Taxonomy" id="34613"/>
    <lineage>
        <taxon>Eukaryota</taxon>
        <taxon>Metazoa</taxon>
        <taxon>Ecdysozoa</taxon>
        <taxon>Arthropoda</taxon>
        <taxon>Chelicerata</taxon>
        <taxon>Arachnida</taxon>
        <taxon>Acari</taxon>
        <taxon>Parasitiformes</taxon>
        <taxon>Ixodida</taxon>
        <taxon>Ixodoidea</taxon>
        <taxon>Ixodidae</taxon>
        <taxon>Ixodinae</taxon>
        <taxon>Ixodes</taxon>
    </lineage>
</organism>
<dbReference type="Pfam" id="PF12115">
    <property type="entry name" value="Salp15"/>
    <property type="match status" value="1"/>
</dbReference>
<evidence type="ECO:0000313" key="7">
    <source>
        <dbReference type="EMBL" id="MXU91475.1"/>
    </source>
</evidence>
<dbReference type="GO" id="GO:0005576">
    <property type="term" value="C:extracellular region"/>
    <property type="evidence" value="ECO:0007669"/>
    <property type="project" value="UniProtKB-SubCell"/>
</dbReference>
<evidence type="ECO:0000256" key="6">
    <source>
        <dbReference type="SAM" id="SignalP"/>
    </source>
</evidence>
<protein>
    <submittedName>
        <fullName evidence="7">Putative conserved secreted protein</fullName>
    </submittedName>
</protein>
<evidence type="ECO:0000256" key="1">
    <source>
        <dbReference type="ARBA" id="ARBA00004613"/>
    </source>
</evidence>
<feature type="signal peptide" evidence="6">
    <location>
        <begin position="1"/>
        <end position="21"/>
    </location>
</feature>
<keyword evidence="2" id="KW-0964">Secreted</keyword>
<proteinExistence type="inferred from homology"/>
<reference evidence="7" key="1">
    <citation type="submission" date="2019-12" db="EMBL/GenBank/DDBJ databases">
        <title>An insight into the sialome of adult female Ixodes ricinus ticks feeding for 6 days.</title>
        <authorList>
            <person name="Perner J."/>
            <person name="Ribeiro J.M.C."/>
        </authorList>
    </citation>
    <scope>NUCLEOTIDE SEQUENCE</scope>
    <source>
        <strain evidence="7">Semi-engorged</strain>
        <tissue evidence="7">Salivary glands</tissue>
    </source>
</reference>
<keyword evidence="3 6" id="KW-0732">Signal</keyword>
<name>A0A6B0UP59_IXORI</name>
<comment type="similarity">
    <text evidence="5">Belongs to the salp15 family.</text>
</comment>
<accession>A0A6B0UP59</accession>
<dbReference type="AlphaFoldDB" id="A0A6B0UP59"/>
<evidence type="ECO:0000256" key="3">
    <source>
        <dbReference type="ARBA" id="ARBA00022729"/>
    </source>
</evidence>
<dbReference type="EMBL" id="GIFC01009392">
    <property type="protein sequence ID" value="MXU91475.1"/>
    <property type="molecule type" value="Transcribed_RNA"/>
</dbReference>